<dbReference type="InterPro" id="IPR013783">
    <property type="entry name" value="Ig-like_fold"/>
</dbReference>
<feature type="region of interest" description="Disordered" evidence="6">
    <location>
        <begin position="337"/>
        <end position="368"/>
    </location>
</feature>
<evidence type="ECO:0000256" key="2">
    <source>
        <dbReference type="ARBA" id="ARBA00022692"/>
    </source>
</evidence>
<keyword evidence="5" id="KW-1015">Disulfide bond</keyword>
<dbReference type="InterPro" id="IPR052659">
    <property type="entry name" value="Nectin/PVR"/>
</dbReference>
<evidence type="ECO:0000313" key="10">
    <source>
        <dbReference type="Proteomes" id="UP000007648"/>
    </source>
</evidence>
<feature type="region of interest" description="Disordered" evidence="6">
    <location>
        <begin position="179"/>
        <end position="204"/>
    </location>
</feature>
<feature type="chain" id="PRO_5029788314" description="Ig-like domain-containing protein" evidence="7">
    <location>
        <begin position="26"/>
        <end position="368"/>
    </location>
</feature>
<dbReference type="PANTHER" id="PTHR47387">
    <property type="entry name" value="NECTIN-2"/>
    <property type="match status" value="1"/>
</dbReference>
<evidence type="ECO:0000256" key="6">
    <source>
        <dbReference type="SAM" id="MobiDB-lite"/>
    </source>
</evidence>
<dbReference type="Pfam" id="PF08205">
    <property type="entry name" value="C2-set_2"/>
    <property type="match status" value="1"/>
</dbReference>
<dbReference type="InParanoid" id="G3VDS5"/>
<keyword evidence="7" id="KW-0732">Signal</keyword>
<keyword evidence="10" id="KW-1185">Reference proteome</keyword>
<evidence type="ECO:0000256" key="3">
    <source>
        <dbReference type="ARBA" id="ARBA00022989"/>
    </source>
</evidence>
<evidence type="ECO:0000313" key="9">
    <source>
        <dbReference type="Ensembl" id="ENSSHAP00000001329.2"/>
    </source>
</evidence>
<proteinExistence type="predicted"/>
<evidence type="ECO:0000256" key="5">
    <source>
        <dbReference type="ARBA" id="ARBA00023157"/>
    </source>
</evidence>
<dbReference type="STRING" id="9305.ENSSHAP00000001329"/>
<dbReference type="eggNOG" id="ENOG502QWSY">
    <property type="taxonomic scope" value="Eukaryota"/>
</dbReference>
<dbReference type="HOGENOM" id="CLU_029618_0_1_1"/>
<reference evidence="9" key="2">
    <citation type="submission" date="2025-08" db="UniProtKB">
        <authorList>
            <consortium name="Ensembl"/>
        </authorList>
    </citation>
    <scope>IDENTIFICATION</scope>
</reference>
<dbReference type="PANTHER" id="PTHR47387:SF1">
    <property type="entry name" value="NECTIN-2"/>
    <property type="match status" value="1"/>
</dbReference>
<evidence type="ECO:0000256" key="4">
    <source>
        <dbReference type="ARBA" id="ARBA00023136"/>
    </source>
</evidence>
<accession>G3VDS5</accession>
<name>G3VDS5_SARHA</name>
<sequence length="368" mass="39104">MAPNGSLPSPVLLLLLLLLPPLLRAAPQTPRVSVSPVVSGLLGTDVQLPCHLAPGEVEVQVSQVTWLCDNQRRDRSSIAVFHPTHGAGFPSTGPGAERLAFVSQSQSPGSKFHDASLIIRDLRAEDEANYTCEFATFPGGNSKGTTWLRILAEPENHAEAHEVTSGPAPIAVATCVSSGGRPPARISWSPPSVGRSNESRTAGPVPDTFTVTSCLTLIPTAQMNKKKVICRVEHETLREPKQLPVLLTVKYAPEVSISSSDEDWLLGQQEASLDCAAQSHPPPLAYRWSTASGSLPPTAVSEGSKLVVSSVDWSANATFICQVTNAVGTGWASRTIRVRGERGPRGSRGRTEAEGTLGPPPRADSWDP</sequence>
<dbReference type="Ensembl" id="ENSSHAT00000001345.2">
    <property type="protein sequence ID" value="ENSSHAP00000001329.2"/>
    <property type="gene ID" value="ENSSHAG00000001185.2"/>
</dbReference>
<dbReference type="InterPro" id="IPR013162">
    <property type="entry name" value="CD80_C2-set"/>
</dbReference>
<dbReference type="InterPro" id="IPR007110">
    <property type="entry name" value="Ig-like_dom"/>
</dbReference>
<evidence type="ECO:0000256" key="1">
    <source>
        <dbReference type="ARBA" id="ARBA00004167"/>
    </source>
</evidence>
<dbReference type="InterPro" id="IPR013106">
    <property type="entry name" value="Ig_V-set"/>
</dbReference>
<evidence type="ECO:0000256" key="7">
    <source>
        <dbReference type="SAM" id="SignalP"/>
    </source>
</evidence>
<dbReference type="SUPFAM" id="SSF48726">
    <property type="entry name" value="Immunoglobulin"/>
    <property type="match status" value="3"/>
</dbReference>
<keyword evidence="3" id="KW-1133">Transmembrane helix</keyword>
<dbReference type="SMART" id="SM00406">
    <property type="entry name" value="IGv"/>
    <property type="match status" value="1"/>
</dbReference>
<dbReference type="PROSITE" id="PS50835">
    <property type="entry name" value="IG_LIKE"/>
    <property type="match status" value="3"/>
</dbReference>
<dbReference type="Proteomes" id="UP000007648">
    <property type="component" value="Unassembled WGS sequence"/>
</dbReference>
<keyword evidence="2" id="KW-0812">Transmembrane</keyword>
<feature type="domain" description="Ig-like" evidence="8">
    <location>
        <begin position="30"/>
        <end position="132"/>
    </location>
</feature>
<feature type="signal peptide" evidence="7">
    <location>
        <begin position="1"/>
        <end position="25"/>
    </location>
</feature>
<dbReference type="GO" id="GO:0016020">
    <property type="term" value="C:membrane"/>
    <property type="evidence" value="ECO:0007669"/>
    <property type="project" value="UniProtKB-SubCell"/>
</dbReference>
<dbReference type="Pfam" id="PF07686">
    <property type="entry name" value="V-set"/>
    <property type="match status" value="1"/>
</dbReference>
<dbReference type="InterPro" id="IPR036179">
    <property type="entry name" value="Ig-like_dom_sf"/>
</dbReference>
<dbReference type="AlphaFoldDB" id="G3VDS5"/>
<protein>
    <recommendedName>
        <fullName evidence="8">Ig-like domain-containing protein</fullName>
    </recommendedName>
</protein>
<dbReference type="SMART" id="SM00409">
    <property type="entry name" value="IG"/>
    <property type="match status" value="2"/>
</dbReference>
<reference evidence="9" key="3">
    <citation type="submission" date="2025-09" db="UniProtKB">
        <authorList>
            <consortium name="Ensembl"/>
        </authorList>
    </citation>
    <scope>IDENTIFICATION</scope>
</reference>
<dbReference type="Pfam" id="PF13927">
    <property type="entry name" value="Ig_3"/>
    <property type="match status" value="1"/>
</dbReference>
<evidence type="ECO:0000259" key="8">
    <source>
        <dbReference type="PROSITE" id="PS50835"/>
    </source>
</evidence>
<feature type="compositionally biased region" description="Basic and acidic residues" evidence="6">
    <location>
        <begin position="338"/>
        <end position="353"/>
    </location>
</feature>
<feature type="domain" description="Ig-like" evidence="8">
    <location>
        <begin position="253"/>
        <end position="337"/>
    </location>
</feature>
<dbReference type="GeneTree" id="ENSGT00940000161167"/>
<reference evidence="9 10" key="1">
    <citation type="journal article" date="2011" name="Proc. Natl. Acad. Sci. U.S.A.">
        <title>Genetic diversity and population structure of the endangered marsupial Sarcophilus harrisii (Tasmanian devil).</title>
        <authorList>
            <person name="Miller W."/>
            <person name="Hayes V.M."/>
            <person name="Ratan A."/>
            <person name="Petersen D.C."/>
            <person name="Wittekindt N.E."/>
            <person name="Miller J."/>
            <person name="Walenz B."/>
            <person name="Knight J."/>
            <person name="Qi J."/>
            <person name="Zhao F."/>
            <person name="Wang Q."/>
            <person name="Bedoya-Reina O.C."/>
            <person name="Katiyar N."/>
            <person name="Tomsho L.P."/>
            <person name="Kasson L.M."/>
            <person name="Hardie R.A."/>
            <person name="Woodbridge P."/>
            <person name="Tindall E.A."/>
            <person name="Bertelsen M.F."/>
            <person name="Dixon D."/>
            <person name="Pyecroft S."/>
            <person name="Helgen K.M."/>
            <person name="Lesk A.M."/>
            <person name="Pringle T.H."/>
            <person name="Patterson N."/>
            <person name="Zhang Y."/>
            <person name="Kreiss A."/>
            <person name="Woods G.M."/>
            <person name="Jones M.E."/>
            <person name="Schuster S.C."/>
        </authorList>
    </citation>
    <scope>NUCLEOTIDE SEQUENCE [LARGE SCALE GENOMIC DNA]</scope>
</reference>
<dbReference type="Gene3D" id="2.60.40.10">
    <property type="entry name" value="Immunoglobulins"/>
    <property type="match status" value="3"/>
</dbReference>
<organism evidence="9 10">
    <name type="scientific">Sarcophilus harrisii</name>
    <name type="common">Tasmanian devil</name>
    <name type="synonym">Sarcophilus laniarius</name>
    <dbReference type="NCBI Taxonomy" id="9305"/>
    <lineage>
        <taxon>Eukaryota</taxon>
        <taxon>Metazoa</taxon>
        <taxon>Chordata</taxon>
        <taxon>Craniata</taxon>
        <taxon>Vertebrata</taxon>
        <taxon>Euteleostomi</taxon>
        <taxon>Mammalia</taxon>
        <taxon>Metatheria</taxon>
        <taxon>Dasyuromorphia</taxon>
        <taxon>Dasyuridae</taxon>
        <taxon>Sarcophilus</taxon>
    </lineage>
</organism>
<dbReference type="InterPro" id="IPR003599">
    <property type="entry name" value="Ig_sub"/>
</dbReference>
<keyword evidence="4" id="KW-0472">Membrane</keyword>
<feature type="domain" description="Ig-like" evidence="8">
    <location>
        <begin position="154"/>
        <end position="244"/>
    </location>
</feature>
<comment type="subcellular location">
    <subcellularLocation>
        <location evidence="1">Membrane</location>
        <topology evidence="1">Single-pass membrane protein</topology>
    </subcellularLocation>
</comment>